<sequence length="162" mass="18913">PSHEQNPRWLTSERDLRWLASERNPSISARRSFKSIASLKLQRLPPCKSHGSWSSKANPYHHALGRKRPDSVEKKIEVYLKMSVLESIVLDQELEIEMELELDIDLELDLDIELELELHPKLKLKLEVHRQAHQPSACHLYDHLLNQPVLLDIHVHIHALAW</sequence>
<reference evidence="1 2" key="1">
    <citation type="journal article" date="2021" name="BMC Genomics">
        <title>Datura genome reveals duplications of psychoactive alkaloid biosynthetic genes and high mutation rate following tissue culture.</title>
        <authorList>
            <person name="Rajewski A."/>
            <person name="Carter-House D."/>
            <person name="Stajich J."/>
            <person name="Litt A."/>
        </authorList>
    </citation>
    <scope>NUCLEOTIDE SEQUENCE [LARGE SCALE GENOMIC DNA]</scope>
    <source>
        <strain evidence="1">AR-01</strain>
    </source>
</reference>
<feature type="non-terminal residue" evidence="1">
    <location>
        <position position="1"/>
    </location>
</feature>
<accession>A0ABS8V1E2</accession>
<dbReference type="EMBL" id="JACEIK010003074">
    <property type="protein sequence ID" value="MCD9640171.1"/>
    <property type="molecule type" value="Genomic_DNA"/>
</dbReference>
<dbReference type="Proteomes" id="UP000823775">
    <property type="component" value="Unassembled WGS sequence"/>
</dbReference>
<keyword evidence="2" id="KW-1185">Reference proteome</keyword>
<organism evidence="1 2">
    <name type="scientific">Datura stramonium</name>
    <name type="common">Jimsonweed</name>
    <name type="synonym">Common thornapple</name>
    <dbReference type="NCBI Taxonomy" id="4076"/>
    <lineage>
        <taxon>Eukaryota</taxon>
        <taxon>Viridiplantae</taxon>
        <taxon>Streptophyta</taxon>
        <taxon>Embryophyta</taxon>
        <taxon>Tracheophyta</taxon>
        <taxon>Spermatophyta</taxon>
        <taxon>Magnoliopsida</taxon>
        <taxon>eudicotyledons</taxon>
        <taxon>Gunneridae</taxon>
        <taxon>Pentapetalae</taxon>
        <taxon>asterids</taxon>
        <taxon>lamiids</taxon>
        <taxon>Solanales</taxon>
        <taxon>Solanaceae</taxon>
        <taxon>Solanoideae</taxon>
        <taxon>Datureae</taxon>
        <taxon>Datura</taxon>
    </lineage>
</organism>
<evidence type="ECO:0000313" key="2">
    <source>
        <dbReference type="Proteomes" id="UP000823775"/>
    </source>
</evidence>
<gene>
    <name evidence="1" type="ORF">HAX54_025315</name>
</gene>
<comment type="caution">
    <text evidence="1">The sequence shown here is derived from an EMBL/GenBank/DDBJ whole genome shotgun (WGS) entry which is preliminary data.</text>
</comment>
<proteinExistence type="predicted"/>
<protein>
    <submittedName>
        <fullName evidence="1">Uncharacterized protein</fullName>
    </submittedName>
</protein>
<evidence type="ECO:0000313" key="1">
    <source>
        <dbReference type="EMBL" id="MCD9640171.1"/>
    </source>
</evidence>
<name>A0ABS8V1E2_DATST</name>